<dbReference type="Gene3D" id="2.30.30.40">
    <property type="entry name" value="SH3 Domains"/>
    <property type="match status" value="1"/>
</dbReference>
<name>X0UG87_9ZZZZ</name>
<comment type="caution">
    <text evidence="1">The sequence shown here is derived from an EMBL/GenBank/DDBJ whole genome shotgun (WGS) entry which is preliminary data.</text>
</comment>
<reference evidence="1" key="1">
    <citation type="journal article" date="2014" name="Front. Microbiol.">
        <title>High frequency of phylogenetically diverse reductive dehalogenase-homologous genes in deep subseafloor sedimentary metagenomes.</title>
        <authorList>
            <person name="Kawai M."/>
            <person name="Futagami T."/>
            <person name="Toyoda A."/>
            <person name="Takaki Y."/>
            <person name="Nishi S."/>
            <person name="Hori S."/>
            <person name="Arai W."/>
            <person name="Tsubouchi T."/>
            <person name="Morono Y."/>
            <person name="Uchiyama I."/>
            <person name="Ito T."/>
            <person name="Fujiyama A."/>
            <person name="Inagaki F."/>
            <person name="Takami H."/>
        </authorList>
    </citation>
    <scope>NUCLEOTIDE SEQUENCE</scope>
    <source>
        <strain evidence="1">Expedition CK06-06</strain>
    </source>
</reference>
<evidence type="ECO:0000313" key="1">
    <source>
        <dbReference type="EMBL" id="GAG04585.1"/>
    </source>
</evidence>
<protein>
    <submittedName>
        <fullName evidence="1">Uncharacterized protein</fullName>
    </submittedName>
</protein>
<gene>
    <name evidence="1" type="ORF">S01H1_42173</name>
</gene>
<feature type="non-terminal residue" evidence="1">
    <location>
        <position position="149"/>
    </location>
</feature>
<proteinExistence type="predicted"/>
<dbReference type="AlphaFoldDB" id="X0UG87"/>
<sequence>MKKIIFVFFPMFLVFLSSSLLSQANKLQVTATSAYIYADANINSSIIEMVEKGTILNQISPGKIRFIWYRVSYYSKKKSNVVVGFIQTSSVEIMRGAPKIAKEERQKPKIKKKKPSAISVPRKTYAPKKFKIGPKSGVGFLAGYAMPAE</sequence>
<accession>X0UG87</accession>
<dbReference type="EMBL" id="BARS01026793">
    <property type="protein sequence ID" value="GAG04585.1"/>
    <property type="molecule type" value="Genomic_DNA"/>
</dbReference>
<organism evidence="1">
    <name type="scientific">marine sediment metagenome</name>
    <dbReference type="NCBI Taxonomy" id="412755"/>
    <lineage>
        <taxon>unclassified sequences</taxon>
        <taxon>metagenomes</taxon>
        <taxon>ecological metagenomes</taxon>
    </lineage>
</organism>